<dbReference type="CDD" id="cd16833">
    <property type="entry name" value="YfiH"/>
    <property type="match status" value="1"/>
</dbReference>
<keyword evidence="5" id="KW-0862">Zinc</keyword>
<sequence length="246" mass="26500">MDNHSPRGPRSALLDKLAWLEYAFQPAGLPAPADAAYGQQRHSARVVLAGQNQPPKSCESDGVIGDSLSPVAVYTADCLPVLFADAGTHQVAAVHAGLQGTLAGVLGSAIDSLQARGAQVAGLYVAIGPAIGPCCYELGSDRVAQMQARDDLPTPRWSVEQPHNPLAVRPQARAHHQGVWFDLPYLARELLLQRGIPASHIDVLNLCTYCMTETGSSYRYNTHFASGYQSRFSWIRRREEGGVTSL</sequence>
<dbReference type="Gene3D" id="3.60.140.10">
    <property type="entry name" value="CNF1/YfiH-like putative cysteine hydrolases"/>
    <property type="match status" value="1"/>
</dbReference>
<organism evidence="9 10">
    <name type="scientific">Pantoea wallisii</name>
    <dbReference type="NCBI Taxonomy" id="1076551"/>
    <lineage>
        <taxon>Bacteria</taxon>
        <taxon>Pseudomonadati</taxon>
        <taxon>Pseudomonadota</taxon>
        <taxon>Gammaproteobacteria</taxon>
        <taxon>Enterobacterales</taxon>
        <taxon>Erwiniaceae</taxon>
        <taxon>Pantoea</taxon>
    </lineage>
</organism>
<dbReference type="PANTHER" id="PTHR30616">
    <property type="entry name" value="UNCHARACTERIZED PROTEIN YFIH"/>
    <property type="match status" value="1"/>
</dbReference>
<gene>
    <name evidence="9" type="ORF">HA48_17035</name>
</gene>
<evidence type="ECO:0000256" key="2">
    <source>
        <dbReference type="ARBA" id="ARBA00007353"/>
    </source>
</evidence>
<dbReference type="Pfam" id="PF02578">
    <property type="entry name" value="Cu-oxidase_4"/>
    <property type="match status" value="1"/>
</dbReference>
<keyword evidence="3" id="KW-0808">Transferase</keyword>
<comment type="catalytic activity">
    <reaction evidence="8">
        <text>S-methyl-5'-thioadenosine + phosphate = 5-(methylsulfanyl)-alpha-D-ribose 1-phosphate + adenine</text>
        <dbReference type="Rhea" id="RHEA:11852"/>
        <dbReference type="ChEBI" id="CHEBI:16708"/>
        <dbReference type="ChEBI" id="CHEBI:17509"/>
        <dbReference type="ChEBI" id="CHEBI:43474"/>
        <dbReference type="ChEBI" id="CHEBI:58533"/>
        <dbReference type="EC" id="2.4.2.28"/>
    </reaction>
    <physiologicalReaction direction="left-to-right" evidence="8">
        <dbReference type="Rhea" id="RHEA:11853"/>
    </physiologicalReaction>
</comment>
<comment type="catalytic activity">
    <reaction evidence="1">
        <text>inosine + phosphate = alpha-D-ribose 1-phosphate + hypoxanthine</text>
        <dbReference type="Rhea" id="RHEA:27646"/>
        <dbReference type="ChEBI" id="CHEBI:17368"/>
        <dbReference type="ChEBI" id="CHEBI:17596"/>
        <dbReference type="ChEBI" id="CHEBI:43474"/>
        <dbReference type="ChEBI" id="CHEBI:57720"/>
        <dbReference type="EC" id="2.4.2.1"/>
    </reaction>
    <physiologicalReaction direction="left-to-right" evidence="1">
        <dbReference type="Rhea" id="RHEA:27647"/>
    </physiologicalReaction>
</comment>
<evidence type="ECO:0000256" key="6">
    <source>
        <dbReference type="ARBA" id="ARBA00047989"/>
    </source>
</evidence>
<dbReference type="OrthoDB" id="4279at2"/>
<evidence type="ECO:0000256" key="7">
    <source>
        <dbReference type="ARBA" id="ARBA00048968"/>
    </source>
</evidence>
<dbReference type="STRING" id="1076551.HA48_17035"/>
<name>A0A1X1D2S3_9GAMM</name>
<evidence type="ECO:0000256" key="1">
    <source>
        <dbReference type="ARBA" id="ARBA00000553"/>
    </source>
</evidence>
<comment type="similarity">
    <text evidence="2">Belongs to the purine nucleoside phosphorylase YfiH/LACC1 family.</text>
</comment>
<dbReference type="PANTHER" id="PTHR30616:SF3">
    <property type="entry name" value="PURINE NUCLEOSIDE PHOSPHORYLASE"/>
    <property type="match status" value="1"/>
</dbReference>
<keyword evidence="10" id="KW-1185">Reference proteome</keyword>
<evidence type="ECO:0000256" key="4">
    <source>
        <dbReference type="ARBA" id="ARBA00022723"/>
    </source>
</evidence>
<dbReference type="Proteomes" id="UP000193104">
    <property type="component" value="Unassembled WGS sequence"/>
</dbReference>
<comment type="caution">
    <text evidence="9">The sequence shown here is derived from an EMBL/GenBank/DDBJ whole genome shotgun (WGS) entry which is preliminary data.</text>
</comment>
<evidence type="ECO:0000256" key="5">
    <source>
        <dbReference type="ARBA" id="ARBA00022833"/>
    </source>
</evidence>
<dbReference type="GO" id="GO:0005507">
    <property type="term" value="F:copper ion binding"/>
    <property type="evidence" value="ECO:0007669"/>
    <property type="project" value="TreeGrafter"/>
</dbReference>
<accession>A0A1X1D2S3</accession>
<dbReference type="InterPro" id="IPR011324">
    <property type="entry name" value="Cytotoxic_necrot_fac-like_cat"/>
</dbReference>
<proteinExistence type="inferred from homology"/>
<evidence type="ECO:0000313" key="9">
    <source>
        <dbReference type="EMBL" id="ORM70937.1"/>
    </source>
</evidence>
<evidence type="ECO:0000256" key="8">
    <source>
        <dbReference type="ARBA" id="ARBA00049893"/>
    </source>
</evidence>
<dbReference type="InterPro" id="IPR038371">
    <property type="entry name" value="Cu_polyphenol_OxRdtase_sf"/>
</dbReference>
<reference evidence="9 10" key="1">
    <citation type="journal article" date="2017" name="Antonie Van Leeuwenhoek">
        <title>Phylogenomic resolution of the bacterial genus Pantoea and its relationship with Erwinia and Tatumella.</title>
        <authorList>
            <person name="Palmer M."/>
            <person name="Steenkamp E.T."/>
            <person name="Coetzee M.P."/>
            <person name="Chan W.Y."/>
            <person name="van Zyl E."/>
            <person name="De Maayer P."/>
            <person name="Coutinho T.A."/>
            <person name="Blom J."/>
            <person name="Smits T.H."/>
            <person name="Duffy B."/>
            <person name="Venter S.N."/>
        </authorList>
    </citation>
    <scope>NUCLEOTIDE SEQUENCE [LARGE SCALE GENOMIC DNA]</scope>
    <source>
        <strain evidence="9 10">LMG 26277</strain>
    </source>
</reference>
<dbReference type="RefSeq" id="WP_128602432.1">
    <property type="nucleotide sequence ID" value="NZ_MLFS01000056.1"/>
</dbReference>
<protein>
    <recommendedName>
        <fullName evidence="11">Polyphenol oxidase family protein</fullName>
    </recommendedName>
</protein>
<comment type="catalytic activity">
    <reaction evidence="7">
        <text>adenosine + phosphate = alpha-D-ribose 1-phosphate + adenine</text>
        <dbReference type="Rhea" id="RHEA:27642"/>
        <dbReference type="ChEBI" id="CHEBI:16335"/>
        <dbReference type="ChEBI" id="CHEBI:16708"/>
        <dbReference type="ChEBI" id="CHEBI:43474"/>
        <dbReference type="ChEBI" id="CHEBI:57720"/>
        <dbReference type="EC" id="2.4.2.1"/>
    </reaction>
    <physiologicalReaction direction="left-to-right" evidence="7">
        <dbReference type="Rhea" id="RHEA:27643"/>
    </physiologicalReaction>
</comment>
<evidence type="ECO:0008006" key="11">
    <source>
        <dbReference type="Google" id="ProtNLM"/>
    </source>
</evidence>
<dbReference type="SUPFAM" id="SSF64438">
    <property type="entry name" value="CNF1/YfiH-like putative cysteine hydrolases"/>
    <property type="match status" value="1"/>
</dbReference>
<dbReference type="GO" id="GO:0017061">
    <property type="term" value="F:S-methyl-5-thioadenosine phosphorylase activity"/>
    <property type="evidence" value="ECO:0007669"/>
    <property type="project" value="UniProtKB-EC"/>
</dbReference>
<dbReference type="AlphaFoldDB" id="A0A1X1D2S3"/>
<evidence type="ECO:0000256" key="3">
    <source>
        <dbReference type="ARBA" id="ARBA00022679"/>
    </source>
</evidence>
<evidence type="ECO:0000313" key="10">
    <source>
        <dbReference type="Proteomes" id="UP000193104"/>
    </source>
</evidence>
<dbReference type="InterPro" id="IPR003730">
    <property type="entry name" value="Cu_polyphenol_OxRdtase"/>
</dbReference>
<comment type="catalytic activity">
    <reaction evidence="6">
        <text>adenosine + H2O + H(+) = inosine + NH4(+)</text>
        <dbReference type="Rhea" id="RHEA:24408"/>
        <dbReference type="ChEBI" id="CHEBI:15377"/>
        <dbReference type="ChEBI" id="CHEBI:15378"/>
        <dbReference type="ChEBI" id="CHEBI:16335"/>
        <dbReference type="ChEBI" id="CHEBI:17596"/>
        <dbReference type="ChEBI" id="CHEBI:28938"/>
        <dbReference type="EC" id="3.5.4.4"/>
    </reaction>
    <physiologicalReaction direction="left-to-right" evidence="6">
        <dbReference type="Rhea" id="RHEA:24409"/>
    </physiologicalReaction>
</comment>
<dbReference type="EMBL" id="MLFS01000056">
    <property type="protein sequence ID" value="ORM70937.1"/>
    <property type="molecule type" value="Genomic_DNA"/>
</dbReference>
<keyword evidence="4" id="KW-0479">Metal-binding</keyword>